<dbReference type="GO" id="GO:0005634">
    <property type="term" value="C:nucleus"/>
    <property type="evidence" value="ECO:0007669"/>
    <property type="project" value="UniProtKB-SubCell"/>
</dbReference>
<feature type="compositionally biased region" description="Acidic residues" evidence="5">
    <location>
        <begin position="290"/>
        <end position="299"/>
    </location>
</feature>
<name>A0A395I710_ASPHC</name>
<evidence type="ECO:0000256" key="2">
    <source>
        <dbReference type="ARBA" id="ARBA00014654"/>
    </source>
</evidence>
<dbReference type="InterPro" id="IPR002740">
    <property type="entry name" value="EVE_domain"/>
</dbReference>
<organism evidence="7 8">
    <name type="scientific">Aspergillus homomorphus (strain CBS 101889)</name>
    <dbReference type="NCBI Taxonomy" id="1450537"/>
    <lineage>
        <taxon>Eukaryota</taxon>
        <taxon>Fungi</taxon>
        <taxon>Dikarya</taxon>
        <taxon>Ascomycota</taxon>
        <taxon>Pezizomycotina</taxon>
        <taxon>Eurotiomycetes</taxon>
        <taxon>Eurotiomycetidae</taxon>
        <taxon>Eurotiales</taxon>
        <taxon>Aspergillaceae</taxon>
        <taxon>Aspergillus</taxon>
        <taxon>Aspergillus subgen. Circumdati</taxon>
    </lineage>
</organism>
<dbReference type="PANTHER" id="PTHR14087">
    <property type="entry name" value="THYMOCYTE NUCLEAR PROTEIN 1"/>
    <property type="match status" value="1"/>
</dbReference>
<feature type="compositionally biased region" description="Low complexity" evidence="5">
    <location>
        <begin position="11"/>
        <end position="23"/>
    </location>
</feature>
<evidence type="ECO:0000256" key="5">
    <source>
        <dbReference type="SAM" id="MobiDB-lite"/>
    </source>
</evidence>
<keyword evidence="8" id="KW-1185">Reference proteome</keyword>
<dbReference type="AlphaFoldDB" id="A0A395I710"/>
<dbReference type="InterPro" id="IPR017956">
    <property type="entry name" value="AT_hook_DNA-bd_motif"/>
</dbReference>
<dbReference type="STRING" id="1450537.A0A395I710"/>
<evidence type="ECO:0000313" key="7">
    <source>
        <dbReference type="EMBL" id="RAL15990.1"/>
    </source>
</evidence>
<dbReference type="Pfam" id="PF02178">
    <property type="entry name" value="AT_hook"/>
    <property type="match status" value="3"/>
</dbReference>
<dbReference type="InterPro" id="IPR047197">
    <property type="entry name" value="THYN1-like_EVE"/>
</dbReference>
<reference evidence="7 8" key="1">
    <citation type="submission" date="2018-02" db="EMBL/GenBank/DDBJ databases">
        <title>The genomes of Aspergillus section Nigri reveals drivers in fungal speciation.</title>
        <authorList>
            <consortium name="DOE Joint Genome Institute"/>
            <person name="Vesth T.C."/>
            <person name="Nybo J."/>
            <person name="Theobald S."/>
            <person name="Brandl J."/>
            <person name="Frisvad J.C."/>
            <person name="Nielsen K.F."/>
            <person name="Lyhne E.K."/>
            <person name="Kogle M.E."/>
            <person name="Kuo A."/>
            <person name="Riley R."/>
            <person name="Clum A."/>
            <person name="Nolan M."/>
            <person name="Lipzen A."/>
            <person name="Salamov A."/>
            <person name="Henrissat B."/>
            <person name="Wiebenga A."/>
            <person name="De vries R.P."/>
            <person name="Grigoriev I.V."/>
            <person name="Mortensen U.H."/>
            <person name="Andersen M.R."/>
            <person name="Baker S.E."/>
        </authorList>
    </citation>
    <scope>NUCLEOTIDE SEQUENCE [LARGE SCALE GENOMIC DNA]</scope>
    <source>
        <strain evidence="7 8">CBS 101889</strain>
    </source>
</reference>
<dbReference type="PANTHER" id="PTHR14087:SF7">
    <property type="entry name" value="THYMOCYTE NUCLEAR PROTEIN 1"/>
    <property type="match status" value="1"/>
</dbReference>
<keyword evidence="4" id="KW-0539">Nucleus</keyword>
<proteinExistence type="predicted"/>
<dbReference type="SMART" id="SM00384">
    <property type="entry name" value="AT_hook"/>
    <property type="match status" value="3"/>
</dbReference>
<dbReference type="EMBL" id="KZ824270">
    <property type="protein sequence ID" value="RAL15990.1"/>
    <property type="molecule type" value="Genomic_DNA"/>
</dbReference>
<feature type="domain" description="EVE" evidence="6">
    <location>
        <begin position="131"/>
        <end position="288"/>
    </location>
</feature>
<dbReference type="Proteomes" id="UP000248961">
    <property type="component" value="Unassembled WGS sequence"/>
</dbReference>
<dbReference type="RefSeq" id="XP_025555144.1">
    <property type="nucleotide sequence ID" value="XM_025692459.1"/>
</dbReference>
<dbReference type="VEuPathDB" id="FungiDB:BO97DRAFT_362316"/>
<feature type="compositionally biased region" description="Low complexity" evidence="5">
    <location>
        <begin position="102"/>
        <end position="113"/>
    </location>
</feature>
<protein>
    <recommendedName>
        <fullName evidence="2">Thymocyte nuclear protein 1</fullName>
    </recommendedName>
</protein>
<feature type="region of interest" description="Disordered" evidence="5">
    <location>
        <begin position="1"/>
        <end position="142"/>
    </location>
</feature>
<feature type="compositionally biased region" description="Basic and acidic residues" evidence="5">
    <location>
        <begin position="54"/>
        <end position="71"/>
    </location>
</feature>
<dbReference type="FunFam" id="3.10.590.10:FF:000003">
    <property type="entry name" value="Thymocyte nuclear protein 1"/>
    <property type="match status" value="1"/>
</dbReference>
<evidence type="ECO:0000313" key="8">
    <source>
        <dbReference type="Proteomes" id="UP000248961"/>
    </source>
</evidence>
<dbReference type="SUPFAM" id="SSF88697">
    <property type="entry name" value="PUA domain-like"/>
    <property type="match status" value="1"/>
</dbReference>
<dbReference type="GO" id="GO:0003677">
    <property type="term" value="F:DNA binding"/>
    <property type="evidence" value="ECO:0007669"/>
    <property type="project" value="InterPro"/>
</dbReference>
<evidence type="ECO:0000256" key="3">
    <source>
        <dbReference type="ARBA" id="ARBA00022553"/>
    </source>
</evidence>
<sequence>MPPQRKRKSESAPVAEESSAPPAKRVAPDTPNAGEKRKRGRPRLYPEGQNPNLKRSDGPKRGRGRPPKDPKSVSTPSKPTTPKAGGTSTRGRPRKSSPKPTPTRSGTSRSTPKQSKTESPEVKTDDSGPSYWLMKAEPDSRMEKGVDVKFSIDDLRARTKPEAWDGVRNPVAQKHIRGMKKGDQAFFYHSNCRVPGIAGIMEIVQEHSVDESAFDPKHPYYDAKSKRESPKWHAVHVEFRRKFKNLVTLTELKKHASPGGPLANLQLVKQSRLSVSSLSPAEWEFILGLAEEEEDEDKEAEATKATEATEATDGKEAADVTESTESPKDTGAENDEAEPQPSE</sequence>
<keyword evidence="3" id="KW-0597">Phosphoprotein</keyword>
<evidence type="ECO:0000259" key="6">
    <source>
        <dbReference type="Pfam" id="PF01878"/>
    </source>
</evidence>
<dbReference type="PRINTS" id="PR00929">
    <property type="entry name" value="ATHOOK"/>
</dbReference>
<dbReference type="InterPro" id="IPR015947">
    <property type="entry name" value="PUA-like_sf"/>
</dbReference>
<evidence type="ECO:0000256" key="4">
    <source>
        <dbReference type="ARBA" id="ARBA00023242"/>
    </source>
</evidence>
<dbReference type="Gene3D" id="3.10.590.10">
    <property type="entry name" value="ph1033 like domains"/>
    <property type="match status" value="1"/>
</dbReference>
<accession>A0A395I710</accession>
<dbReference type="OrthoDB" id="41445at2759"/>
<feature type="compositionally biased region" description="Acidic residues" evidence="5">
    <location>
        <begin position="332"/>
        <end position="343"/>
    </location>
</feature>
<feature type="region of interest" description="Disordered" evidence="5">
    <location>
        <begin position="288"/>
        <end position="343"/>
    </location>
</feature>
<feature type="compositionally biased region" description="Basic and acidic residues" evidence="5">
    <location>
        <begin position="115"/>
        <end position="126"/>
    </location>
</feature>
<dbReference type="Pfam" id="PF01878">
    <property type="entry name" value="EVE"/>
    <property type="match status" value="1"/>
</dbReference>
<dbReference type="InterPro" id="IPR052181">
    <property type="entry name" value="5hmC_binding"/>
</dbReference>
<dbReference type="CDD" id="cd21133">
    <property type="entry name" value="EVE"/>
    <property type="match status" value="1"/>
</dbReference>
<evidence type="ECO:0000256" key="1">
    <source>
        <dbReference type="ARBA" id="ARBA00004123"/>
    </source>
</evidence>
<dbReference type="GeneID" id="37196748"/>
<comment type="subcellular location">
    <subcellularLocation>
        <location evidence="1">Nucleus</location>
    </subcellularLocation>
</comment>
<gene>
    <name evidence="7" type="ORF">BO97DRAFT_362316</name>
</gene>